<proteinExistence type="predicted"/>
<organism evidence="5 6">
    <name type="scientific">Sporothrix eucalyptigena</name>
    <dbReference type="NCBI Taxonomy" id="1812306"/>
    <lineage>
        <taxon>Eukaryota</taxon>
        <taxon>Fungi</taxon>
        <taxon>Dikarya</taxon>
        <taxon>Ascomycota</taxon>
        <taxon>Pezizomycotina</taxon>
        <taxon>Sordariomycetes</taxon>
        <taxon>Sordariomycetidae</taxon>
        <taxon>Ophiostomatales</taxon>
        <taxon>Ophiostomataceae</taxon>
        <taxon>Sporothrix</taxon>
    </lineage>
</organism>
<evidence type="ECO:0000256" key="2">
    <source>
        <dbReference type="ARBA" id="ARBA00022803"/>
    </source>
</evidence>
<evidence type="ECO:0000313" key="6">
    <source>
        <dbReference type="Proteomes" id="UP001642482"/>
    </source>
</evidence>
<gene>
    <name evidence="5" type="ORF">SEUCBS140593_006527</name>
</gene>
<dbReference type="Proteomes" id="UP001642482">
    <property type="component" value="Unassembled WGS sequence"/>
</dbReference>
<dbReference type="InterPro" id="IPR046341">
    <property type="entry name" value="SET_dom_sf"/>
</dbReference>
<dbReference type="InterPro" id="IPR053209">
    <property type="entry name" value="Gramillin-biosynth_MTr"/>
</dbReference>
<evidence type="ECO:0000256" key="3">
    <source>
        <dbReference type="PROSITE-ProRule" id="PRU00339"/>
    </source>
</evidence>
<comment type="caution">
    <text evidence="5">The sequence shown here is derived from an EMBL/GenBank/DDBJ whole genome shotgun (WGS) entry which is preliminary data.</text>
</comment>
<dbReference type="InterPro" id="IPR011990">
    <property type="entry name" value="TPR-like_helical_dom_sf"/>
</dbReference>
<sequence>MADPDDYTLKQAFAQIEAQKQLLQRAKQHAGQLPAPNLRRSRQQLDMEFNMIASQINFGHGRHQNISSAFIGEAYPPCTLPLASLEPILLKELRLETHHRGRVLVVRTFSQPNRMTSIQNAVEDVDGNVERLAVYNVLPTVLPDELLGCGTVVAIKEPYFKRTGDGGLFVRVDHPTDLIVVHLRDALMPKQWAPMTSKAVDIEMLKARGNAAFGKKQWEQADAAYTEAIDAFSAPKDDLVLWKTLLRNRAAARLRLGRYEFAVQDALAGMVDDPVTKADVVANGKALYRAGQAAYDLGDFEQAKQHFEAGLKLHEEPGEAAPPEIVDGHQRTEKRLAEQATGEYDWSSITASVTRKNFRLDQASFLKKTRVGPSDVGTGQGLFVTEPVKAGDVVFVEKAFHVVHADEDPSGYAMQMTMNINSNCVTTGAHCLLLYGLMDKLQWNPTLARQYFCLYDGSTGQKEVAVVDGRSAVDTFRVQAITELTGFHCPRIKTGHTIEEKDTSTGIWRHAAKANHACLPNARRSFVGDLMVVRAVRDLKAGDELLLTYVTATDPLETRQKKMRDHYGFTCGCALCAAEKTVASTAMANRARLIARANSFIEKNTIPVDSKGSILLTYRASKALRTEATKLRDSIAATYPADIYASVGLPLLACGPLDLWLAHTAKSIMKGPPTQNDIDVFLGMLRRAGYNVTLDDKAGTVKVDRTHAFPRMDVVHFALHLRDTVATQGCHGVVASLEKLAEDVYVTCRGTKEEYENWLR</sequence>
<name>A0ABP0C5V9_9PEZI</name>
<keyword evidence="6" id="KW-1185">Reference proteome</keyword>
<dbReference type="SMART" id="SM00028">
    <property type="entry name" value="TPR"/>
    <property type="match status" value="2"/>
</dbReference>
<dbReference type="SUPFAM" id="SSF48452">
    <property type="entry name" value="TPR-like"/>
    <property type="match status" value="1"/>
</dbReference>
<reference evidence="5 6" key="1">
    <citation type="submission" date="2024-01" db="EMBL/GenBank/DDBJ databases">
        <authorList>
            <person name="Allen C."/>
            <person name="Tagirdzhanova G."/>
        </authorList>
    </citation>
    <scope>NUCLEOTIDE SEQUENCE [LARGE SCALE GENOMIC DNA]</scope>
</reference>
<protein>
    <recommendedName>
        <fullName evidence="4">SET domain-containing protein</fullName>
    </recommendedName>
</protein>
<dbReference type="PANTHER" id="PTHR47643:SF2">
    <property type="entry name" value="TPR DOMAIN PROTEIN (AFU_ORTHOLOGUE AFUA_5G12710)"/>
    <property type="match status" value="1"/>
</dbReference>
<dbReference type="InterPro" id="IPR001214">
    <property type="entry name" value="SET_dom"/>
</dbReference>
<feature type="repeat" description="TPR" evidence="3">
    <location>
        <begin position="284"/>
        <end position="317"/>
    </location>
</feature>
<dbReference type="Gene3D" id="2.170.270.10">
    <property type="entry name" value="SET domain"/>
    <property type="match status" value="1"/>
</dbReference>
<accession>A0ABP0C5V9</accession>
<dbReference type="Gene3D" id="1.25.40.10">
    <property type="entry name" value="Tetratricopeptide repeat domain"/>
    <property type="match status" value="1"/>
</dbReference>
<keyword evidence="1" id="KW-0677">Repeat</keyword>
<evidence type="ECO:0000313" key="5">
    <source>
        <dbReference type="EMBL" id="CAK7227288.1"/>
    </source>
</evidence>
<dbReference type="InterPro" id="IPR013105">
    <property type="entry name" value="TPR_2"/>
</dbReference>
<dbReference type="InterPro" id="IPR019734">
    <property type="entry name" value="TPR_rpt"/>
</dbReference>
<evidence type="ECO:0000256" key="1">
    <source>
        <dbReference type="ARBA" id="ARBA00022737"/>
    </source>
</evidence>
<dbReference type="PANTHER" id="PTHR47643">
    <property type="entry name" value="TPR DOMAIN PROTEIN (AFU_ORTHOLOGUE AFUA_5G12710)"/>
    <property type="match status" value="1"/>
</dbReference>
<dbReference type="PROSITE" id="PS50005">
    <property type="entry name" value="TPR"/>
    <property type="match status" value="1"/>
</dbReference>
<evidence type="ECO:0000259" key="4">
    <source>
        <dbReference type="PROSITE" id="PS50280"/>
    </source>
</evidence>
<keyword evidence="2 3" id="KW-0802">TPR repeat</keyword>
<dbReference type="EMBL" id="CAWUHD010000071">
    <property type="protein sequence ID" value="CAK7227288.1"/>
    <property type="molecule type" value="Genomic_DNA"/>
</dbReference>
<dbReference type="CDD" id="cd20071">
    <property type="entry name" value="SET_SMYD"/>
    <property type="match status" value="1"/>
</dbReference>
<dbReference type="Pfam" id="PF07719">
    <property type="entry name" value="TPR_2"/>
    <property type="match status" value="1"/>
</dbReference>
<feature type="domain" description="SET" evidence="4">
    <location>
        <begin position="367"/>
        <end position="550"/>
    </location>
</feature>
<dbReference type="Pfam" id="PF00856">
    <property type="entry name" value="SET"/>
    <property type="match status" value="1"/>
</dbReference>
<dbReference type="PROSITE" id="PS50280">
    <property type="entry name" value="SET"/>
    <property type="match status" value="1"/>
</dbReference>
<dbReference type="SUPFAM" id="SSF82199">
    <property type="entry name" value="SET domain"/>
    <property type="match status" value="1"/>
</dbReference>